<dbReference type="GO" id="GO:0005524">
    <property type="term" value="F:ATP binding"/>
    <property type="evidence" value="ECO:0007669"/>
    <property type="project" value="UniProtKB-KW"/>
</dbReference>
<evidence type="ECO:0000313" key="9">
    <source>
        <dbReference type="EMBL" id="ATQ73362.1"/>
    </source>
</evidence>
<evidence type="ECO:0000256" key="5">
    <source>
        <dbReference type="ARBA" id="ARBA00022777"/>
    </source>
</evidence>
<dbReference type="PANTHER" id="PTHR43065">
    <property type="entry name" value="SENSOR HISTIDINE KINASE"/>
    <property type="match status" value="1"/>
</dbReference>
<dbReference type="InterPro" id="IPR005467">
    <property type="entry name" value="His_kinase_dom"/>
</dbReference>
<evidence type="ECO:0000259" key="8">
    <source>
        <dbReference type="PROSITE" id="PS50109"/>
    </source>
</evidence>
<feature type="domain" description="Histidine kinase" evidence="8">
    <location>
        <begin position="196"/>
        <end position="411"/>
    </location>
</feature>
<dbReference type="Pfam" id="PF02518">
    <property type="entry name" value="HATPase_c"/>
    <property type="match status" value="1"/>
</dbReference>
<dbReference type="PRINTS" id="PR00344">
    <property type="entry name" value="BCTRLSENSOR"/>
</dbReference>
<evidence type="ECO:0000313" key="10">
    <source>
        <dbReference type="Proteomes" id="UP000229897"/>
    </source>
</evidence>
<evidence type="ECO:0000256" key="6">
    <source>
        <dbReference type="ARBA" id="ARBA00022840"/>
    </source>
</evidence>
<keyword evidence="5" id="KW-0418">Kinase</keyword>
<dbReference type="GO" id="GO:0000160">
    <property type="term" value="P:phosphorelay signal transduction system"/>
    <property type="evidence" value="ECO:0007669"/>
    <property type="project" value="UniProtKB-KW"/>
</dbReference>
<dbReference type="PANTHER" id="PTHR43065:SF46">
    <property type="entry name" value="C4-DICARBOXYLATE TRANSPORT SENSOR PROTEIN DCTB"/>
    <property type="match status" value="1"/>
</dbReference>
<evidence type="ECO:0000256" key="3">
    <source>
        <dbReference type="ARBA" id="ARBA00022679"/>
    </source>
</evidence>
<dbReference type="InterPro" id="IPR003594">
    <property type="entry name" value="HATPase_dom"/>
</dbReference>
<gene>
    <name evidence="9" type="ORF">CR152_01700</name>
</gene>
<dbReference type="InterPro" id="IPR004358">
    <property type="entry name" value="Sig_transdc_His_kin-like_C"/>
</dbReference>
<keyword evidence="10" id="KW-1185">Reference proteome</keyword>
<evidence type="ECO:0000256" key="2">
    <source>
        <dbReference type="ARBA" id="ARBA00012438"/>
    </source>
</evidence>
<proteinExistence type="predicted"/>
<dbReference type="Proteomes" id="UP000229897">
    <property type="component" value="Chromosome"/>
</dbReference>
<name>A0A2D2DEF4_9BURK</name>
<dbReference type="EMBL" id="CP024608">
    <property type="protein sequence ID" value="ATQ73362.1"/>
    <property type="molecule type" value="Genomic_DNA"/>
</dbReference>
<comment type="catalytic activity">
    <reaction evidence="1">
        <text>ATP + protein L-histidine = ADP + protein N-phospho-L-histidine.</text>
        <dbReference type="EC" id="2.7.13.3"/>
    </reaction>
</comment>
<dbReference type="KEGG" id="mass:CR152_01700"/>
<evidence type="ECO:0000256" key="1">
    <source>
        <dbReference type="ARBA" id="ARBA00000085"/>
    </source>
</evidence>
<protein>
    <recommendedName>
        <fullName evidence="2">histidine kinase</fullName>
        <ecNumber evidence="2">2.7.13.3</ecNumber>
    </recommendedName>
</protein>
<dbReference type="InterPro" id="IPR036890">
    <property type="entry name" value="HATPase_C_sf"/>
</dbReference>
<keyword evidence="7" id="KW-0902">Two-component regulatory system</keyword>
<sequence length="411" mass="42876">MASDAAPRRAIWAGALLLGAAAWSVGAHGAVSLTTAGGALAALVAVGLIRRGLAASAVVAPLPPLEIPVGVPHDQAQLAARVLALESQVEHAPIALFRIDSAQLPLAVEPVNANARRLLAPGRATDLDALRRTLAGLAPGQRRMIDVDTEQGIERALATAGALSIEGRPQRLVALTPMENELAAEAMQAWQKLVHVLTHEIMNSLTPVASLSHSARDMVHGVRASLPPDIAGDLAIALDAIARRADSLTHFVSGYRALASVPEAAPQRVVVQEMFARLSALIAPAWQARGGSADFRVEPESLELMADPGQLEQALVNLLQNAAQACAQRAAPHVAVSARLARGGRLRIEVCDNGPGVADEVIADIFTPFFSTKSKGGGIGLAMVRQLVHRNGGAVRYAKSVGAGARFIITF</sequence>
<dbReference type="OrthoDB" id="1931120at2"/>
<dbReference type="EC" id="2.7.13.3" evidence="2"/>
<dbReference type="GO" id="GO:0004673">
    <property type="term" value="F:protein histidine kinase activity"/>
    <property type="evidence" value="ECO:0007669"/>
    <property type="project" value="UniProtKB-EC"/>
</dbReference>
<keyword evidence="4" id="KW-0547">Nucleotide-binding</keyword>
<organism evidence="9 10">
    <name type="scientific">Massilia violaceinigra</name>
    <dbReference type="NCBI Taxonomy" id="2045208"/>
    <lineage>
        <taxon>Bacteria</taxon>
        <taxon>Pseudomonadati</taxon>
        <taxon>Pseudomonadota</taxon>
        <taxon>Betaproteobacteria</taxon>
        <taxon>Burkholderiales</taxon>
        <taxon>Oxalobacteraceae</taxon>
        <taxon>Telluria group</taxon>
        <taxon>Massilia</taxon>
    </lineage>
</organism>
<dbReference type="SUPFAM" id="SSF55874">
    <property type="entry name" value="ATPase domain of HSP90 chaperone/DNA topoisomerase II/histidine kinase"/>
    <property type="match status" value="1"/>
</dbReference>
<dbReference type="PROSITE" id="PS50109">
    <property type="entry name" value="HIS_KIN"/>
    <property type="match status" value="1"/>
</dbReference>
<dbReference type="RefSeq" id="WP_099873224.1">
    <property type="nucleotide sequence ID" value="NZ_CP024608.1"/>
</dbReference>
<keyword evidence="3" id="KW-0808">Transferase</keyword>
<evidence type="ECO:0000256" key="4">
    <source>
        <dbReference type="ARBA" id="ARBA00022741"/>
    </source>
</evidence>
<dbReference type="AlphaFoldDB" id="A0A2D2DEF4"/>
<dbReference type="SMART" id="SM00387">
    <property type="entry name" value="HATPase_c"/>
    <property type="match status" value="1"/>
</dbReference>
<reference evidence="9" key="1">
    <citation type="submission" date="2017-10" db="EMBL/GenBank/DDBJ databases">
        <title>Massilia psychrophilum sp. nov., a novel purple-pigmented bacterium isolated from Tianshan glacier, Xinjiang Municipality, China.</title>
        <authorList>
            <person name="Wang H."/>
        </authorList>
    </citation>
    <scope>NUCLEOTIDE SEQUENCE [LARGE SCALE GENOMIC DNA]</scope>
    <source>
        <strain evidence="9">B2</strain>
    </source>
</reference>
<dbReference type="Gene3D" id="3.30.565.10">
    <property type="entry name" value="Histidine kinase-like ATPase, C-terminal domain"/>
    <property type="match status" value="1"/>
</dbReference>
<evidence type="ECO:0000256" key="7">
    <source>
        <dbReference type="ARBA" id="ARBA00023012"/>
    </source>
</evidence>
<keyword evidence="6 9" id="KW-0067">ATP-binding</keyword>
<accession>A0A2D2DEF4</accession>